<gene>
    <name evidence="1" type="ORF">SAMN05444920_109313</name>
</gene>
<protein>
    <submittedName>
        <fullName evidence="1">Uncharacterized protein</fullName>
    </submittedName>
</protein>
<dbReference type="AlphaFoldDB" id="A0A1H6EEH2"/>
<sequence length="185" mass="20369">MRFDEIPAIDAMPEGAQPSRVRTLIGALPSSRRTLAKGMAVSVMAAALVPLDWALNKRQARAAGPTSVWDENSCERSYPDGGYDEGRNNWWGDGKAVCFGGWRMGAYPCNSTRRHFEGSRTHKPGASDQEKYTNAARIDDSCGTTSAKNAWRWKSGGQQYICSDAYTTVTWRDGTHHSDLTIAMC</sequence>
<keyword evidence="2" id="KW-1185">Reference proteome</keyword>
<evidence type="ECO:0000313" key="2">
    <source>
        <dbReference type="Proteomes" id="UP000236732"/>
    </source>
</evidence>
<proteinExistence type="predicted"/>
<reference evidence="1 2" key="1">
    <citation type="submission" date="2016-10" db="EMBL/GenBank/DDBJ databases">
        <authorList>
            <person name="de Groot N.N."/>
        </authorList>
    </citation>
    <scope>NUCLEOTIDE SEQUENCE [LARGE SCALE GENOMIC DNA]</scope>
    <source>
        <strain evidence="1 2">CGMCC 4.7037</strain>
    </source>
</reference>
<name>A0A1H6EEH2_9ACTN</name>
<dbReference type="RefSeq" id="WP_103959542.1">
    <property type="nucleotide sequence ID" value="NZ_FNVT01000009.1"/>
</dbReference>
<organism evidence="1 2">
    <name type="scientific">Nonomuraea solani</name>
    <dbReference type="NCBI Taxonomy" id="1144553"/>
    <lineage>
        <taxon>Bacteria</taxon>
        <taxon>Bacillati</taxon>
        <taxon>Actinomycetota</taxon>
        <taxon>Actinomycetes</taxon>
        <taxon>Streptosporangiales</taxon>
        <taxon>Streptosporangiaceae</taxon>
        <taxon>Nonomuraea</taxon>
    </lineage>
</organism>
<accession>A0A1H6EEH2</accession>
<dbReference type="Proteomes" id="UP000236732">
    <property type="component" value="Unassembled WGS sequence"/>
</dbReference>
<dbReference type="OrthoDB" id="3541556at2"/>
<dbReference type="EMBL" id="FNVT01000009">
    <property type="protein sequence ID" value="SEG96218.1"/>
    <property type="molecule type" value="Genomic_DNA"/>
</dbReference>
<evidence type="ECO:0000313" key="1">
    <source>
        <dbReference type="EMBL" id="SEG96218.1"/>
    </source>
</evidence>